<accession>A0A401TA60</accession>
<evidence type="ECO:0000313" key="2">
    <source>
        <dbReference type="EMBL" id="GCC39541.1"/>
    </source>
</evidence>
<dbReference type="Proteomes" id="UP000287033">
    <property type="component" value="Unassembled WGS sequence"/>
</dbReference>
<proteinExistence type="predicted"/>
<feature type="compositionally biased region" description="Basic and acidic residues" evidence="1">
    <location>
        <begin position="1"/>
        <end position="21"/>
    </location>
</feature>
<feature type="non-terminal residue" evidence="2">
    <location>
        <position position="39"/>
    </location>
</feature>
<reference evidence="2 3" key="1">
    <citation type="journal article" date="2018" name="Nat. Ecol. Evol.">
        <title>Shark genomes provide insights into elasmobranch evolution and the origin of vertebrates.</title>
        <authorList>
            <person name="Hara Y"/>
            <person name="Yamaguchi K"/>
            <person name="Onimaru K"/>
            <person name="Kadota M"/>
            <person name="Koyanagi M"/>
            <person name="Keeley SD"/>
            <person name="Tatsumi K"/>
            <person name="Tanaka K"/>
            <person name="Motone F"/>
            <person name="Kageyama Y"/>
            <person name="Nozu R"/>
            <person name="Adachi N"/>
            <person name="Nishimura O"/>
            <person name="Nakagawa R"/>
            <person name="Tanegashima C"/>
            <person name="Kiyatake I"/>
            <person name="Matsumoto R"/>
            <person name="Murakumo K"/>
            <person name="Nishida K"/>
            <person name="Terakita A"/>
            <person name="Kuratani S"/>
            <person name="Sato K"/>
            <person name="Hyodo S Kuraku.S."/>
        </authorList>
    </citation>
    <scope>NUCLEOTIDE SEQUENCE [LARGE SCALE GENOMIC DNA]</scope>
</reference>
<feature type="region of interest" description="Disordered" evidence="1">
    <location>
        <begin position="1"/>
        <end position="39"/>
    </location>
</feature>
<evidence type="ECO:0000256" key="1">
    <source>
        <dbReference type="SAM" id="MobiDB-lite"/>
    </source>
</evidence>
<dbReference type="AlphaFoldDB" id="A0A401TA60"/>
<name>A0A401TA60_CHIPU</name>
<comment type="caution">
    <text evidence="2">The sequence shown here is derived from an EMBL/GenBank/DDBJ whole genome shotgun (WGS) entry which is preliminary data.</text>
</comment>
<gene>
    <name evidence="2" type="ORF">chiPu_0023843</name>
</gene>
<evidence type="ECO:0000313" key="3">
    <source>
        <dbReference type="Proteomes" id="UP000287033"/>
    </source>
</evidence>
<dbReference type="EMBL" id="BEZZ01027850">
    <property type="protein sequence ID" value="GCC39541.1"/>
    <property type="molecule type" value="Genomic_DNA"/>
</dbReference>
<keyword evidence="3" id="KW-1185">Reference proteome</keyword>
<sequence>MFEAVHHGRFRAEEPQDDSGKSRKVHLRRIFHRHQPAGP</sequence>
<feature type="compositionally biased region" description="Basic residues" evidence="1">
    <location>
        <begin position="22"/>
        <end position="39"/>
    </location>
</feature>
<organism evidence="2 3">
    <name type="scientific">Chiloscyllium punctatum</name>
    <name type="common">Brownbanded bambooshark</name>
    <name type="synonym">Hemiscyllium punctatum</name>
    <dbReference type="NCBI Taxonomy" id="137246"/>
    <lineage>
        <taxon>Eukaryota</taxon>
        <taxon>Metazoa</taxon>
        <taxon>Chordata</taxon>
        <taxon>Craniata</taxon>
        <taxon>Vertebrata</taxon>
        <taxon>Chondrichthyes</taxon>
        <taxon>Elasmobranchii</taxon>
        <taxon>Galeomorphii</taxon>
        <taxon>Galeoidea</taxon>
        <taxon>Orectolobiformes</taxon>
        <taxon>Hemiscylliidae</taxon>
        <taxon>Chiloscyllium</taxon>
    </lineage>
</organism>
<protein>
    <submittedName>
        <fullName evidence="2">Uncharacterized protein</fullName>
    </submittedName>
</protein>